<reference evidence="1 2" key="2">
    <citation type="journal article" date="2011" name="Stand. Genomic Sci.">
        <title>Complete genome sequence of Leadbetterella byssophila type strain (4M15).</title>
        <authorList>
            <person name="Abt B."/>
            <person name="Teshima H."/>
            <person name="Lucas S."/>
            <person name="Lapidus A."/>
            <person name="Del Rio T.G."/>
            <person name="Nolan M."/>
            <person name="Tice H."/>
            <person name="Cheng J.F."/>
            <person name="Pitluck S."/>
            <person name="Liolios K."/>
            <person name="Pagani I."/>
            <person name="Ivanova N."/>
            <person name="Mavromatis K."/>
            <person name="Pati A."/>
            <person name="Tapia R."/>
            <person name="Han C."/>
            <person name="Goodwin L."/>
            <person name="Chen A."/>
            <person name="Palaniappan K."/>
            <person name="Land M."/>
            <person name="Hauser L."/>
            <person name="Chang Y.J."/>
            <person name="Jeffries C.D."/>
            <person name="Rohde M."/>
            <person name="Goker M."/>
            <person name="Tindall B.J."/>
            <person name="Detter J.C."/>
            <person name="Woyke T."/>
            <person name="Bristow J."/>
            <person name="Eisen J.A."/>
            <person name="Markowitz V."/>
            <person name="Hugenholtz P."/>
            <person name="Klenk H.P."/>
            <person name="Kyrpides N.C."/>
        </authorList>
    </citation>
    <scope>NUCLEOTIDE SEQUENCE [LARGE SCALE GENOMIC DNA]</scope>
    <source>
        <strain evidence="2">DSM 17132 / JCM 16389 / KACC 11308 / NBRC 106382 / 4M15</strain>
    </source>
</reference>
<dbReference type="Gene3D" id="1.10.260.160">
    <property type="match status" value="1"/>
</dbReference>
<protein>
    <submittedName>
        <fullName evidence="1">Uncharacterized protein</fullName>
    </submittedName>
</protein>
<dbReference type="GO" id="GO:0004806">
    <property type="term" value="F:triacylglycerol lipase activity"/>
    <property type="evidence" value="ECO:0007669"/>
    <property type="project" value="InterPro"/>
</dbReference>
<dbReference type="KEGG" id="lby:Lbys_0640"/>
<gene>
    <name evidence="1" type="ordered locus">Lbys_0640</name>
</gene>
<proteinExistence type="predicted"/>
<dbReference type="Proteomes" id="UP000007435">
    <property type="component" value="Chromosome"/>
</dbReference>
<dbReference type="GO" id="GO:0016042">
    <property type="term" value="P:lipid catabolic process"/>
    <property type="evidence" value="ECO:0007669"/>
    <property type="project" value="InterPro"/>
</dbReference>
<evidence type="ECO:0000313" key="1">
    <source>
        <dbReference type="EMBL" id="ADQ16402.1"/>
    </source>
</evidence>
<dbReference type="EMBL" id="CP002305">
    <property type="protein sequence ID" value="ADQ16402.1"/>
    <property type="molecule type" value="Genomic_DNA"/>
</dbReference>
<dbReference type="PANTHER" id="PTHR34853">
    <property type="match status" value="1"/>
</dbReference>
<dbReference type="PANTHER" id="PTHR34853:SF1">
    <property type="entry name" value="LIPASE 5"/>
    <property type="match status" value="1"/>
</dbReference>
<dbReference type="Gene3D" id="3.40.50.1820">
    <property type="entry name" value="alpha/beta hydrolase"/>
    <property type="match status" value="1"/>
</dbReference>
<name>E4RYP0_LEAB4</name>
<dbReference type="OrthoDB" id="9798122at2"/>
<organism evidence="1 2">
    <name type="scientific">Leadbetterella byssophila (strain DSM 17132 / JCM 16389 / KACC 11308 / NBRC 106382 / 4M15)</name>
    <dbReference type="NCBI Taxonomy" id="649349"/>
    <lineage>
        <taxon>Bacteria</taxon>
        <taxon>Pseudomonadati</taxon>
        <taxon>Bacteroidota</taxon>
        <taxon>Cytophagia</taxon>
        <taxon>Cytophagales</taxon>
        <taxon>Leadbetterellaceae</taxon>
        <taxon>Leadbetterella</taxon>
    </lineage>
</organism>
<dbReference type="HOGENOM" id="CLU_039051_1_0_10"/>
<dbReference type="SUPFAM" id="SSF53474">
    <property type="entry name" value="alpha/beta-Hydrolases"/>
    <property type="match status" value="1"/>
</dbReference>
<dbReference type="PROSITE" id="PS51257">
    <property type="entry name" value="PROKAR_LIPOPROTEIN"/>
    <property type="match status" value="1"/>
</dbReference>
<sequence length="388" mass="42899">MKKWYFLLLIAFVSCKNSDEPELASRLVDVQEVKEMKKEEVLALAAPLMGDLAPLIGGALKHDIKLYKVRYTTITTDGKEIVASGALVMPIGAAKVRLLSIQHGTQFEESDAPSYFKSGTESLLALFMGAVGFATAMPDYVGYGESKAEPHPYEHAEGLAVPAVDYLLAVKEFMKEAKTDWDNRLYLAGYSAGGYATLATQKLIEASFSKEFNLVASSCGAGAYNKSLLLDLFVNEPTAGEANHNRSYIWVLQTYNRIYNWKKPMSYFFKEPYASAIEKDGYKVNFTGSFNTLLNPTFVSSYNGGGEEEVRKAFKENDLTHWKSLTQTLLVHGDADTYVPYINSKTAYEGMTEAGSPKVNLVTVKGGTHESSIQEFILRTYIQFGANP</sequence>
<dbReference type="InterPro" id="IPR029058">
    <property type="entry name" value="AB_hydrolase_fold"/>
</dbReference>
<dbReference type="eggNOG" id="COG1506">
    <property type="taxonomic scope" value="Bacteria"/>
</dbReference>
<dbReference type="STRING" id="649349.Lbys_0640"/>
<dbReference type="InterPro" id="IPR005152">
    <property type="entry name" value="Lipase_secreted"/>
</dbReference>
<dbReference type="PIRSF" id="PIRSF029171">
    <property type="entry name" value="Esterase_LipA"/>
    <property type="match status" value="1"/>
</dbReference>
<dbReference type="AlphaFoldDB" id="E4RYP0"/>
<reference key="1">
    <citation type="submission" date="2010-11" db="EMBL/GenBank/DDBJ databases">
        <title>The complete genome of Leadbetterella byssophila DSM 17132.</title>
        <authorList>
            <consortium name="US DOE Joint Genome Institute (JGI-PGF)"/>
            <person name="Lucas S."/>
            <person name="Copeland A."/>
            <person name="Lapidus A."/>
            <person name="Glavina del Rio T."/>
            <person name="Dalin E."/>
            <person name="Tice H."/>
            <person name="Bruce D."/>
            <person name="Goodwin L."/>
            <person name="Pitluck S."/>
            <person name="Kyrpides N."/>
            <person name="Mavromatis K."/>
            <person name="Ivanova N."/>
            <person name="Teshima H."/>
            <person name="Brettin T."/>
            <person name="Detter J.C."/>
            <person name="Han C."/>
            <person name="Tapia R."/>
            <person name="Land M."/>
            <person name="Hauser L."/>
            <person name="Markowitz V."/>
            <person name="Cheng J.-F."/>
            <person name="Hugenholtz P."/>
            <person name="Woyke T."/>
            <person name="Wu D."/>
            <person name="Tindall B."/>
            <person name="Pomrenke H.G."/>
            <person name="Brambilla E."/>
            <person name="Klenk H.-P."/>
            <person name="Eisen J.A."/>
        </authorList>
    </citation>
    <scope>NUCLEOTIDE SEQUENCE [LARGE SCALE GENOMIC DNA]</scope>
    <source>
        <strain>DSM 17132</strain>
    </source>
</reference>
<accession>E4RYP0</accession>
<evidence type="ECO:0000313" key="2">
    <source>
        <dbReference type="Proteomes" id="UP000007435"/>
    </source>
</evidence>
<keyword evidence="2" id="KW-1185">Reference proteome</keyword>
<dbReference type="RefSeq" id="WP_013407454.1">
    <property type="nucleotide sequence ID" value="NC_014655.1"/>
</dbReference>